<organism evidence="2">
    <name type="scientific">Hemigrapsus takanoi nimavirus</name>
    <dbReference type="NCBI Taxonomy" id="2133792"/>
    <lineage>
        <taxon>Viruses</taxon>
        <taxon>Viruses incertae sedis</taxon>
        <taxon>Naldaviricetes</taxon>
        <taxon>Nimaviridae</taxon>
    </lineage>
</organism>
<dbReference type="InterPro" id="IPR027417">
    <property type="entry name" value="P-loop_NTPase"/>
</dbReference>
<evidence type="ECO:0000313" key="2">
    <source>
        <dbReference type="EMBL" id="GBG35366.1"/>
    </source>
</evidence>
<sequence length="1790" mass="198723">MASSSSDSVVSRLKGVKYPFRSTHSLLWKSCQRDNAFANTMKGSIKNNNKRTAEAAFSKMVHGNSNRFETSKVDPTDTYRLPTDRRSLEKIKVLSTQQSMCIDFIKNEIILSKCAGSTTGNVFHLGGLPGAGKTATITSLIEDLADANMTAKGTVLLCSKTNAAKSNMFSSCVDQSTPGKDGGYLVESKFVTVNSGFAIPVIKNSADTEDVMIQGYINNLSRKFISNICLSDMIVMDEYTMTNINEILFIDCLLRASRGRPNVPFGGTPVIFLGDNRQNSAVVDRRNSSTTMIRGEGGGAIDVNLDKDKAGGRNVIDLISEVLLKVLIIFIQSKDFITLFIRGCEMRKDALVDRHSYIKSLIDDNIAMTNEVPNKRPRTSSSSSTSQTAPEEDNSSMDSLDLFNDSDFEELMTEMLGVLERPLTTFAARTDKIRSANGGGKEEEGGGIGKVAKITGYDVLREEALRAEIAHVDKYLSCKGDRTKKMVNDMVEEIAYFATLAVREIINTGRERLYILSGMTDVLQDCHVLSLANEEIINIKLNFGKDPKCLDSTEIVAKVSEGVEDERAERVSDAIMNAMFRSGDEPKGFVPLAEVFKFNLKELMEKLSREDLTAQDLIDLANRAARGEVATKQGKQEQRRAVELDSEGEEEEEEGYYDDYGEEEEEQEITSRSDKPNEIDINDRTHERVRKTVSFAQEYYKCYLLFSPVTRARFWHTYLLARDVQTVNRFASPVVSPFSKKSAGEETIQFQEPYWLRALSLPMNSSLDTSNMQSAYAAYLSMLSRTFIMSSQKRISVAHHSLGMMYSMSLFDMTVDARALVDFRDITSSIPIGFAHKFLPVEYLQAIFPSIVSEFLVTTKAAISNEVRDVKNSGSKGGGSLDLDLSIINETVKKMGIDSSRQSKIANCVFIGSSILANIAKANIFANMMKEKNIKAEQTLLDKLLSGDKDAAAAEDMKKRRGGGASSGPVGALALTKGHSQKNTITDLVEKTMAVALKKSTNYKQGVGNKVILHNELPSLRFETKFWVGGLDLSKIGHNRCITQQQKQIIMSKCNSARASGKGVFIDKLTDIKLTNSTSIRDFMGHLIKLRDNVTRVQESILFVGQSVTFTHSNRPTNSPYDCNTMFYTTDTGFIKKIESKGNKSVIHVVLDKSGEVAEVSPGNESSGPIVNGHHGANVYYFPLTSSKALTIYSSQGQTFWRDVIVDITDASSQDVYVAVTRNADVLNLKIMSSSDKEMSSLHSIKTTMGRDKTNLFPLGGLRGVNASDAVDQHRKSRRIVVHDSYRMQTAVLDKTRDLVAAAQKFIMNLTNNNTFAFNSSWMENTGKIMKRNGLEQRLEDIESFFFDPETPRIVIDYYNEQTNRTLMQLFLCVQRSVLHYCMTSKCIKTPSMSALKAHRNGAADHVKFHPAFVNSPLKPETIETLFFDVAPHSFVTKVFQFYTHFLFLVYEQSHMCLSSFAFLPSASPTYNASTRVKMDDKTREKVKENVLFVPGEDALAYEPPEFTDAKDGCIRTRDRRAIVGEDFRVDKLLERASSDFVAEDPVVATAVMEAIGKAQKYNLRRAGKYCKKGEAVGLNTHGTVAIACDCKNLSKSNLHLTEILGGEEWASFSYEANLYGMLTFMTKLAAASGVTKKVSVVSDGGAALLPPATRLHGYSVELSPEILYCGQCDPMFKVQFLFHCTMLPKKEMTTGGDAEENLLGPEFENKMTKGRKVKNSVKVVIMTETYGGASFANTTTSEVRNSLFMGLGKVRVEEKKTMAEANALINKFLKVKRFKRVSFFLSVSI</sequence>
<proteinExistence type="predicted"/>
<feature type="region of interest" description="Disordered" evidence="1">
    <location>
        <begin position="628"/>
        <end position="683"/>
    </location>
</feature>
<dbReference type="Pfam" id="PF13245">
    <property type="entry name" value="AAA_19"/>
    <property type="match status" value="1"/>
</dbReference>
<dbReference type="SUPFAM" id="SSF52540">
    <property type="entry name" value="P-loop containing nucleoside triphosphate hydrolases"/>
    <property type="match status" value="2"/>
</dbReference>
<dbReference type="EMBL" id="BFCC01000001">
    <property type="protein sequence ID" value="GBG35366.1"/>
    <property type="molecule type" value="Genomic_DNA"/>
</dbReference>
<dbReference type="Gene3D" id="3.40.50.300">
    <property type="entry name" value="P-loop containing nucleotide triphosphate hydrolases"/>
    <property type="match status" value="1"/>
</dbReference>
<feature type="region of interest" description="Disordered" evidence="1">
    <location>
        <begin position="369"/>
        <end position="400"/>
    </location>
</feature>
<comment type="caution">
    <text evidence="2">The sequence shown here is derived from an EMBL/GenBank/DDBJ whole genome shotgun (WGS) entry which is preliminary data.</text>
</comment>
<accession>A0A401IP29</accession>
<protein>
    <submittedName>
        <fullName evidence="2">Wsv447-like protein</fullName>
    </submittedName>
</protein>
<feature type="compositionally biased region" description="Acidic residues" evidence="1">
    <location>
        <begin position="644"/>
        <end position="668"/>
    </location>
</feature>
<feature type="compositionally biased region" description="Basic and acidic residues" evidence="1">
    <location>
        <begin position="669"/>
        <end position="683"/>
    </location>
</feature>
<evidence type="ECO:0000256" key="1">
    <source>
        <dbReference type="SAM" id="MobiDB-lite"/>
    </source>
</evidence>
<name>A0A401IP29_9VIRU</name>
<feature type="compositionally biased region" description="Basic and acidic residues" evidence="1">
    <location>
        <begin position="634"/>
        <end position="643"/>
    </location>
</feature>
<reference evidence="2" key="1">
    <citation type="journal article" date="2018" name="J. Virol.">
        <title>Crustacean Genome Exploration Reveals the Evolutionary Origin of White Spot Syndrome Virus.</title>
        <authorList>
            <person name="Kawato S."/>
            <person name="Shitara A."/>
            <person name="Wang Y."/>
            <person name="Nozaki R."/>
            <person name="Kondo H."/>
            <person name="Hirono I."/>
        </authorList>
    </citation>
    <scope>NUCLEOTIDE SEQUENCE</scope>
    <source>
        <strain evidence="2">TUMSAT-1</strain>
    </source>
</reference>